<sequence length="106" mass="12421">MNDRDILHQQLIRLGDMMGDGLHLEKDGRWIAREYKRISRVLFPEMFPKRNTTERDKAIAEWCKCNPCNECGGEFKQTRKGSMRVVCTGCGVKRQLKVRKQKHSNL</sequence>
<dbReference type="HOGENOM" id="CLU_2156628_0_0_10"/>
<dbReference type="PATRIC" id="fig|1122985.7.peg.2333"/>
<dbReference type="EMBL" id="JNGW01000096">
    <property type="protein sequence ID" value="KDR51739.1"/>
    <property type="molecule type" value="Genomic_DNA"/>
</dbReference>
<accession>A0A069QI89</accession>
<dbReference type="RefSeq" id="WP_018967383.1">
    <property type="nucleotide sequence ID" value="NZ_KB899214.1"/>
</dbReference>
<reference evidence="1 2" key="1">
    <citation type="submission" date="2013-08" db="EMBL/GenBank/DDBJ databases">
        <authorList>
            <person name="Weinstock G."/>
            <person name="Sodergren E."/>
            <person name="Wylie T."/>
            <person name="Fulton L."/>
            <person name="Fulton R."/>
            <person name="Fronick C."/>
            <person name="O'Laughlin M."/>
            <person name="Godfrey J."/>
            <person name="Miner T."/>
            <person name="Herter B."/>
            <person name="Appelbaum E."/>
            <person name="Cordes M."/>
            <person name="Lek S."/>
            <person name="Wollam A."/>
            <person name="Pepin K.H."/>
            <person name="Palsikar V.B."/>
            <person name="Mitreva M."/>
            <person name="Wilson R.K."/>
        </authorList>
    </citation>
    <scope>NUCLEOTIDE SEQUENCE [LARGE SCALE GENOMIC DNA]</scope>
    <source>
        <strain evidence="1 2">ATCC 15930</strain>
    </source>
</reference>
<keyword evidence="2" id="KW-1185">Reference proteome</keyword>
<comment type="caution">
    <text evidence="1">The sequence shown here is derived from an EMBL/GenBank/DDBJ whole genome shotgun (WGS) entry which is preliminary data.</text>
</comment>
<gene>
    <name evidence="1" type="ORF">HMPREF1991_02252</name>
</gene>
<dbReference type="AlphaFoldDB" id="A0A069QI89"/>
<dbReference type="Proteomes" id="UP000027442">
    <property type="component" value="Unassembled WGS sequence"/>
</dbReference>
<name>A0A069QI89_HOYLO</name>
<evidence type="ECO:0000313" key="2">
    <source>
        <dbReference type="Proteomes" id="UP000027442"/>
    </source>
</evidence>
<protein>
    <submittedName>
        <fullName evidence="1">Uncharacterized protein</fullName>
    </submittedName>
</protein>
<evidence type="ECO:0000313" key="1">
    <source>
        <dbReference type="EMBL" id="KDR51739.1"/>
    </source>
</evidence>
<proteinExistence type="predicted"/>
<organism evidence="1 2">
    <name type="scientific">Hoylesella loescheii DSM 19665 = JCM 12249 = ATCC 15930</name>
    <dbReference type="NCBI Taxonomy" id="1122985"/>
    <lineage>
        <taxon>Bacteria</taxon>
        <taxon>Pseudomonadati</taxon>
        <taxon>Bacteroidota</taxon>
        <taxon>Bacteroidia</taxon>
        <taxon>Bacteroidales</taxon>
        <taxon>Prevotellaceae</taxon>
        <taxon>Hoylesella</taxon>
    </lineage>
</organism>